<dbReference type="GO" id="GO:0008324">
    <property type="term" value="F:monoatomic cation transmembrane transporter activity"/>
    <property type="evidence" value="ECO:0007669"/>
    <property type="project" value="InterPro"/>
</dbReference>
<dbReference type="GO" id="GO:0016020">
    <property type="term" value="C:membrane"/>
    <property type="evidence" value="ECO:0007669"/>
    <property type="project" value="UniProtKB-SubCell"/>
</dbReference>
<accession>A0A552UZF0</accession>
<feature type="transmembrane region" description="Helical" evidence="7">
    <location>
        <begin position="118"/>
        <end position="139"/>
    </location>
</feature>
<dbReference type="SUPFAM" id="SSF160240">
    <property type="entry name" value="Cation efflux protein cytoplasmic domain-like"/>
    <property type="match status" value="1"/>
</dbReference>
<dbReference type="Gene3D" id="1.20.1510.10">
    <property type="entry name" value="Cation efflux protein transmembrane domain"/>
    <property type="match status" value="1"/>
</dbReference>
<keyword evidence="6 7" id="KW-0472">Membrane</keyword>
<feature type="transmembrane region" description="Helical" evidence="7">
    <location>
        <begin position="85"/>
        <end position="106"/>
    </location>
</feature>
<keyword evidence="5 7" id="KW-1133">Transmembrane helix</keyword>
<dbReference type="Pfam" id="PF01545">
    <property type="entry name" value="Cation_efflux"/>
    <property type="match status" value="1"/>
</dbReference>
<organism evidence="10 11">
    <name type="scientific">Flavobacterium zepuense</name>
    <dbReference type="NCBI Taxonomy" id="2593302"/>
    <lineage>
        <taxon>Bacteria</taxon>
        <taxon>Pseudomonadati</taxon>
        <taxon>Bacteroidota</taxon>
        <taxon>Flavobacteriia</taxon>
        <taxon>Flavobacteriales</taxon>
        <taxon>Flavobacteriaceae</taxon>
        <taxon>Flavobacterium</taxon>
    </lineage>
</organism>
<dbReference type="AlphaFoldDB" id="A0A552UZF0"/>
<feature type="transmembrane region" description="Helical" evidence="7">
    <location>
        <begin position="12"/>
        <end position="34"/>
    </location>
</feature>
<dbReference type="PANTHER" id="PTHR43840">
    <property type="entry name" value="MITOCHONDRIAL METAL TRANSPORTER 1-RELATED"/>
    <property type="match status" value="1"/>
</dbReference>
<keyword evidence="3" id="KW-0813">Transport</keyword>
<dbReference type="SUPFAM" id="SSF161111">
    <property type="entry name" value="Cation efflux protein transmembrane domain-like"/>
    <property type="match status" value="1"/>
</dbReference>
<evidence type="ECO:0000259" key="8">
    <source>
        <dbReference type="Pfam" id="PF01545"/>
    </source>
</evidence>
<evidence type="ECO:0000256" key="3">
    <source>
        <dbReference type="ARBA" id="ARBA00022448"/>
    </source>
</evidence>
<dbReference type="InterPro" id="IPR027469">
    <property type="entry name" value="Cation_efflux_TMD_sf"/>
</dbReference>
<dbReference type="InterPro" id="IPR050291">
    <property type="entry name" value="CDF_Transporter"/>
</dbReference>
<dbReference type="RefSeq" id="WP_143373845.1">
    <property type="nucleotide sequence ID" value="NZ_VJVZ01000008.1"/>
</dbReference>
<name>A0A552UZF0_9FLAO</name>
<evidence type="ECO:0000313" key="11">
    <source>
        <dbReference type="Proteomes" id="UP000320643"/>
    </source>
</evidence>
<feature type="transmembrane region" description="Helical" evidence="7">
    <location>
        <begin position="160"/>
        <end position="181"/>
    </location>
</feature>
<evidence type="ECO:0000256" key="1">
    <source>
        <dbReference type="ARBA" id="ARBA00004141"/>
    </source>
</evidence>
<sequence>MEANHNQLTNNAGLKTTLTGIVVSSILAVIKALGGIFGNSYALIADAIESTTDIVTSGMLYIGLKWSSKPADKEHPYGHGKAEALIALGIALALVLAAIIIAVESVHNIRTPHKSPKAFTLIILVVVIATKEILYRYVIKTGTEINSAAVKADAFHHRSDAITSGAAFIGITIGLIGGPGYEVADDWAALLAGVVIIINAYLIARPAIGELLDEELDPKLNVRITELAAEVAGVEYVQKCHIRKMGLMSHADMHVWVNKDLTVEEGHTIAHNVQDHIQEVLPQFAYIHIHIEPTGVISQ</sequence>
<dbReference type="Gene3D" id="3.30.70.1350">
    <property type="entry name" value="Cation efflux protein, cytoplasmic domain"/>
    <property type="match status" value="1"/>
</dbReference>
<dbReference type="FunFam" id="1.20.1510.10:FF:000006">
    <property type="entry name" value="Divalent cation efflux transporter"/>
    <property type="match status" value="1"/>
</dbReference>
<dbReference type="NCBIfam" id="TIGR01297">
    <property type="entry name" value="CDF"/>
    <property type="match status" value="1"/>
</dbReference>
<dbReference type="EMBL" id="VJVZ01000008">
    <property type="protein sequence ID" value="TRW23588.1"/>
    <property type="molecule type" value="Genomic_DNA"/>
</dbReference>
<keyword evidence="4 7" id="KW-0812">Transmembrane</keyword>
<dbReference type="Pfam" id="PF16916">
    <property type="entry name" value="ZT_dimer"/>
    <property type="match status" value="1"/>
</dbReference>
<evidence type="ECO:0000256" key="2">
    <source>
        <dbReference type="ARBA" id="ARBA00008114"/>
    </source>
</evidence>
<dbReference type="InterPro" id="IPR058533">
    <property type="entry name" value="Cation_efflux_TM"/>
</dbReference>
<proteinExistence type="inferred from homology"/>
<comment type="similarity">
    <text evidence="2">Belongs to the cation diffusion facilitator (CDF) transporter (TC 2.A.4) family.</text>
</comment>
<gene>
    <name evidence="10" type="ORF">FMM05_13075</name>
</gene>
<dbReference type="InterPro" id="IPR002524">
    <property type="entry name" value="Cation_efflux"/>
</dbReference>
<dbReference type="PANTHER" id="PTHR43840:SF15">
    <property type="entry name" value="MITOCHONDRIAL METAL TRANSPORTER 1-RELATED"/>
    <property type="match status" value="1"/>
</dbReference>
<evidence type="ECO:0000256" key="4">
    <source>
        <dbReference type="ARBA" id="ARBA00022692"/>
    </source>
</evidence>
<dbReference type="Proteomes" id="UP000320643">
    <property type="component" value="Unassembled WGS sequence"/>
</dbReference>
<evidence type="ECO:0000259" key="9">
    <source>
        <dbReference type="Pfam" id="PF16916"/>
    </source>
</evidence>
<evidence type="ECO:0000256" key="6">
    <source>
        <dbReference type="ARBA" id="ARBA00023136"/>
    </source>
</evidence>
<reference evidence="10 11" key="1">
    <citation type="submission" date="2019-07" db="EMBL/GenBank/DDBJ databases">
        <title>Flavobacterium sp. nov., isolated from glacier ice.</title>
        <authorList>
            <person name="Liu Q."/>
            <person name="Xin Y.-H."/>
        </authorList>
    </citation>
    <scope>NUCLEOTIDE SEQUENCE [LARGE SCALE GENOMIC DNA]</scope>
    <source>
        <strain evidence="10 11">ZT4R6</strain>
    </source>
</reference>
<evidence type="ECO:0000256" key="5">
    <source>
        <dbReference type="ARBA" id="ARBA00022989"/>
    </source>
</evidence>
<feature type="domain" description="Cation efflux protein cytoplasmic" evidence="9">
    <location>
        <begin position="219"/>
        <end position="293"/>
    </location>
</feature>
<dbReference type="InterPro" id="IPR027470">
    <property type="entry name" value="Cation_efflux_CTD"/>
</dbReference>
<feature type="domain" description="Cation efflux protein transmembrane" evidence="8">
    <location>
        <begin position="20"/>
        <end position="212"/>
    </location>
</feature>
<dbReference type="InterPro" id="IPR036837">
    <property type="entry name" value="Cation_efflux_CTD_sf"/>
</dbReference>
<keyword evidence="11" id="KW-1185">Reference proteome</keyword>
<comment type="subcellular location">
    <subcellularLocation>
        <location evidence="1">Membrane</location>
        <topology evidence="1">Multi-pass membrane protein</topology>
    </subcellularLocation>
</comment>
<feature type="transmembrane region" description="Helical" evidence="7">
    <location>
        <begin position="187"/>
        <end position="204"/>
    </location>
</feature>
<evidence type="ECO:0000256" key="7">
    <source>
        <dbReference type="SAM" id="Phobius"/>
    </source>
</evidence>
<comment type="caution">
    <text evidence="10">The sequence shown here is derived from an EMBL/GenBank/DDBJ whole genome shotgun (WGS) entry which is preliminary data.</text>
</comment>
<protein>
    <submittedName>
        <fullName evidence="10">Cation transporter</fullName>
    </submittedName>
</protein>
<dbReference type="OrthoDB" id="9806522at2"/>
<evidence type="ECO:0000313" key="10">
    <source>
        <dbReference type="EMBL" id="TRW23588.1"/>
    </source>
</evidence>